<dbReference type="AlphaFoldDB" id="A0A4Q1BD97"/>
<gene>
    <name evidence="2" type="ORF">M231_06918</name>
</gene>
<keyword evidence="3" id="KW-1185">Reference proteome</keyword>
<name>A0A4Q1BD97_TREME</name>
<dbReference type="InParanoid" id="A0A4Q1BD97"/>
<dbReference type="EMBL" id="SDIL01000120">
    <property type="protein sequence ID" value="RXK35824.1"/>
    <property type="molecule type" value="Genomic_DNA"/>
</dbReference>
<evidence type="ECO:0000313" key="2">
    <source>
        <dbReference type="EMBL" id="RXK35824.1"/>
    </source>
</evidence>
<proteinExistence type="predicted"/>
<comment type="caution">
    <text evidence="2">The sequence shown here is derived from an EMBL/GenBank/DDBJ whole genome shotgun (WGS) entry which is preliminary data.</text>
</comment>
<reference evidence="2 3" key="1">
    <citation type="submission" date="2016-06" db="EMBL/GenBank/DDBJ databases">
        <title>Evolution of pathogenesis and genome organization in the Tremellales.</title>
        <authorList>
            <person name="Cuomo C."/>
            <person name="Litvintseva A."/>
            <person name="Heitman J."/>
            <person name="Chen Y."/>
            <person name="Sun S."/>
            <person name="Springer D."/>
            <person name="Dromer F."/>
            <person name="Young S."/>
            <person name="Zeng Q."/>
            <person name="Chapman S."/>
            <person name="Gujja S."/>
            <person name="Saif S."/>
            <person name="Birren B."/>
        </authorList>
    </citation>
    <scope>NUCLEOTIDE SEQUENCE [LARGE SCALE GENOMIC DNA]</scope>
    <source>
        <strain evidence="2 3">ATCC 28783</strain>
    </source>
</reference>
<protein>
    <recommendedName>
        <fullName evidence="4">Transmembrane protein</fullName>
    </recommendedName>
</protein>
<keyword evidence="1" id="KW-0472">Membrane</keyword>
<feature type="transmembrane region" description="Helical" evidence="1">
    <location>
        <begin position="56"/>
        <end position="76"/>
    </location>
</feature>
<keyword evidence="1" id="KW-1133">Transmembrane helix</keyword>
<evidence type="ECO:0000256" key="1">
    <source>
        <dbReference type="SAM" id="Phobius"/>
    </source>
</evidence>
<accession>A0A4Q1BD97</accession>
<evidence type="ECO:0000313" key="3">
    <source>
        <dbReference type="Proteomes" id="UP000289152"/>
    </source>
</evidence>
<sequence>MILPTPKYVVRADGSSAGVAPTSTVAGGSSTDGGALSFTTSVESDYHKLSPAGRNLAIGLGVLDIVLLVTCIWLWLGKRKLQREVDQLKIVIASKSGSS</sequence>
<organism evidence="2 3">
    <name type="scientific">Tremella mesenterica</name>
    <name type="common">Jelly fungus</name>
    <dbReference type="NCBI Taxonomy" id="5217"/>
    <lineage>
        <taxon>Eukaryota</taxon>
        <taxon>Fungi</taxon>
        <taxon>Dikarya</taxon>
        <taxon>Basidiomycota</taxon>
        <taxon>Agaricomycotina</taxon>
        <taxon>Tremellomycetes</taxon>
        <taxon>Tremellales</taxon>
        <taxon>Tremellaceae</taxon>
        <taxon>Tremella</taxon>
    </lineage>
</organism>
<evidence type="ECO:0008006" key="4">
    <source>
        <dbReference type="Google" id="ProtNLM"/>
    </source>
</evidence>
<dbReference type="Proteomes" id="UP000289152">
    <property type="component" value="Unassembled WGS sequence"/>
</dbReference>
<keyword evidence="1" id="KW-0812">Transmembrane</keyword>